<dbReference type="EMBL" id="CM002290">
    <property type="protein sequence ID" value="ESW26904.1"/>
    <property type="molecule type" value="Genomic_DNA"/>
</dbReference>
<evidence type="ECO:0000256" key="1">
    <source>
        <dbReference type="ARBA" id="ARBA00012247"/>
    </source>
</evidence>
<proteinExistence type="predicted"/>
<comment type="catalytic activity">
    <reaction evidence="6">
        <text>a sn-glycero-3-phosphodiester + H2O = an alcohol + sn-glycerol 3-phosphate + H(+)</text>
        <dbReference type="Rhea" id="RHEA:12969"/>
        <dbReference type="ChEBI" id="CHEBI:15377"/>
        <dbReference type="ChEBI" id="CHEBI:15378"/>
        <dbReference type="ChEBI" id="CHEBI:30879"/>
        <dbReference type="ChEBI" id="CHEBI:57597"/>
        <dbReference type="ChEBI" id="CHEBI:83408"/>
        <dbReference type="EC" id="3.1.4.46"/>
    </reaction>
</comment>
<evidence type="ECO:0000256" key="3">
    <source>
        <dbReference type="ARBA" id="ARBA00022798"/>
    </source>
</evidence>
<accession>V7C9S8</accession>
<keyword evidence="5" id="KW-0325">Glycoprotein</keyword>
<dbReference type="STRING" id="3885.V7C9S8"/>
<dbReference type="Gramene" id="ESW26904">
    <property type="protein sequence ID" value="ESW26904"/>
    <property type="gene ID" value="PHAVU_003G158000g"/>
</dbReference>
<evidence type="ECO:0000259" key="8">
    <source>
        <dbReference type="PROSITE" id="PS51704"/>
    </source>
</evidence>
<evidence type="ECO:0000256" key="4">
    <source>
        <dbReference type="ARBA" id="ARBA00022801"/>
    </source>
</evidence>
<evidence type="ECO:0000256" key="5">
    <source>
        <dbReference type="ARBA" id="ARBA00023180"/>
    </source>
</evidence>
<dbReference type="EC" id="3.1.4.46" evidence="1"/>
<dbReference type="FunFam" id="3.20.20.190:FF:000011">
    <property type="entry name" value="Glycerophosphodiester phosphodiesterase GDPDL3"/>
    <property type="match status" value="1"/>
</dbReference>
<feature type="region of interest" description="Disordered" evidence="7">
    <location>
        <begin position="742"/>
        <end position="777"/>
    </location>
</feature>
<evidence type="ECO:0000256" key="2">
    <source>
        <dbReference type="ARBA" id="ARBA00022729"/>
    </source>
</evidence>
<evidence type="ECO:0000313" key="10">
    <source>
        <dbReference type="Proteomes" id="UP000000226"/>
    </source>
</evidence>
<evidence type="ECO:0000256" key="6">
    <source>
        <dbReference type="ARBA" id="ARBA00047512"/>
    </source>
</evidence>
<dbReference type="GO" id="GO:0006071">
    <property type="term" value="P:glycerol metabolic process"/>
    <property type="evidence" value="ECO:0007669"/>
    <property type="project" value="UniProtKB-KW"/>
</dbReference>
<dbReference type="PANTHER" id="PTHR43620:SF44">
    <property type="entry name" value="GLYCEROPHOSPHODIESTER PHOSPHODIESTERASE GDPDL6-RELATED"/>
    <property type="match status" value="1"/>
</dbReference>
<protein>
    <recommendedName>
        <fullName evidence="1">glycerophosphodiester phosphodiesterase</fullName>
        <ecNumber evidence="1">3.1.4.46</ecNumber>
    </recommendedName>
</protein>
<keyword evidence="2" id="KW-0732">Signal</keyword>
<dbReference type="Proteomes" id="UP000000226">
    <property type="component" value="Chromosome 3"/>
</dbReference>
<evidence type="ECO:0000256" key="7">
    <source>
        <dbReference type="SAM" id="MobiDB-lite"/>
    </source>
</evidence>
<gene>
    <name evidence="9" type="ORF">PHAVU_003G158000g</name>
</gene>
<dbReference type="OrthoDB" id="1058301at2759"/>
<keyword evidence="4" id="KW-0378">Hydrolase</keyword>
<feature type="domain" description="GP-PDE" evidence="8">
    <location>
        <begin position="407"/>
        <end position="700"/>
    </location>
</feature>
<dbReference type="Pfam" id="PF03009">
    <property type="entry name" value="GDPD"/>
    <property type="match status" value="1"/>
</dbReference>
<dbReference type="eggNOG" id="KOG2258">
    <property type="taxonomic scope" value="Eukaryota"/>
</dbReference>
<dbReference type="InterPro" id="IPR017946">
    <property type="entry name" value="PLC-like_Pdiesterase_TIM-brl"/>
</dbReference>
<dbReference type="PROSITE" id="PS51704">
    <property type="entry name" value="GP_PDE"/>
    <property type="match status" value="2"/>
</dbReference>
<evidence type="ECO:0000313" key="9">
    <source>
        <dbReference type="EMBL" id="ESW26904.1"/>
    </source>
</evidence>
<dbReference type="SUPFAM" id="SSF51695">
    <property type="entry name" value="PLC-like phosphodiesterases"/>
    <property type="match status" value="2"/>
</dbReference>
<dbReference type="GO" id="GO:0006629">
    <property type="term" value="P:lipid metabolic process"/>
    <property type="evidence" value="ECO:0007669"/>
    <property type="project" value="InterPro"/>
</dbReference>
<organism evidence="9 10">
    <name type="scientific">Phaseolus vulgaris</name>
    <name type="common">Kidney bean</name>
    <name type="synonym">French bean</name>
    <dbReference type="NCBI Taxonomy" id="3885"/>
    <lineage>
        <taxon>Eukaryota</taxon>
        <taxon>Viridiplantae</taxon>
        <taxon>Streptophyta</taxon>
        <taxon>Embryophyta</taxon>
        <taxon>Tracheophyta</taxon>
        <taxon>Spermatophyta</taxon>
        <taxon>Magnoliopsida</taxon>
        <taxon>eudicotyledons</taxon>
        <taxon>Gunneridae</taxon>
        <taxon>Pentapetalae</taxon>
        <taxon>rosids</taxon>
        <taxon>fabids</taxon>
        <taxon>Fabales</taxon>
        <taxon>Fabaceae</taxon>
        <taxon>Papilionoideae</taxon>
        <taxon>50 kb inversion clade</taxon>
        <taxon>NPAAA clade</taxon>
        <taxon>indigoferoid/millettioid clade</taxon>
        <taxon>Phaseoleae</taxon>
        <taxon>Phaseolus</taxon>
    </lineage>
</organism>
<feature type="compositionally biased region" description="Basic and acidic residues" evidence="7">
    <location>
        <begin position="755"/>
        <end position="766"/>
    </location>
</feature>
<keyword evidence="10" id="KW-1185">Reference proteome</keyword>
<name>V7C9S8_PHAVU</name>
<dbReference type="PANTHER" id="PTHR43620">
    <property type="entry name" value="GLYCEROPHOSPHORYL DIESTER PHOSPHODIESTERASE"/>
    <property type="match status" value="1"/>
</dbReference>
<dbReference type="Gene3D" id="3.20.20.190">
    <property type="entry name" value="Phosphatidylinositol (PI) phosphodiesterase"/>
    <property type="match status" value="2"/>
</dbReference>
<sequence length="798" mass="87597">MEKILFVSQSHSPNSLHCFSLHSLEAFLRKTRRECLFHPFNRSRFEHQFWENSKMLRSLFLISLLVHAIVAQKPALPKPKPAAPQVPAKKWSTLSGNEPIVIARGGYSGLFPEGTPDAISLSRDISILLCNLQLSKDGGAFCITGSTLDNSTTIEFYDHKQSTYNIDGKDLKGHFSVDYTTDQISMNISVIQAIFSRPSAYDGLDPVLNLDALLGGKNPPRFWLNVQNAAFYKEKGVQVEDIVLELLKVYQIDFVSSSDMGFLKSISGKSSKATKVVFQLLNAKDVEPSTKKPYEIVVKDFAMIKSFASGIMVPKDYIWPIKADKYLGLPTTVVSDAHRSGLEVYASGFANDFFASYSYNYDPTAEYLQFFDKGDSVDGVVTDFPSTASNAIVCFAHNNTLPQKGPTLVISNNGASGIYPGSSDLAYKQAIDDGADIIDCSVQMTRDGIAFCSNSSDIGLDTNAMTRFMSRSSKVPEIQPSSGIFSFDLSWSEIQTLKPQTVKNGDFLRNPANKTSGKLVTLQEFLEIAKTKAVPGVLVNIQNAAYLASKKGLDIVNAVSSALKNATFDKQQVLVQSDDSSVLSKFKDNPSYKRVMFLNERMGNVPRKTAEEIIKYAEAVNIPKSSVIEVYSSFLYRLTNVVKELKEANITVFVRNLKNEYTSLAFDYWSDPNVEIATYIQTAKVDGIFTDFPATSSRFIRSPCSDINNKLAILPARPGELMKTLPSQPPAQAPLPPLEVAKVVDPPLPPVNDGSKSEPESADDAKPSPPPSGARPMIANSGLSMVAILVLAMLLHSN</sequence>
<dbReference type="AlphaFoldDB" id="V7C9S8"/>
<feature type="domain" description="GP-PDE" evidence="8">
    <location>
        <begin position="99"/>
        <end position="392"/>
    </location>
</feature>
<dbReference type="GO" id="GO:0008889">
    <property type="term" value="F:glycerophosphodiester phosphodiesterase activity"/>
    <property type="evidence" value="ECO:0007669"/>
    <property type="project" value="UniProtKB-EC"/>
</dbReference>
<dbReference type="InterPro" id="IPR030395">
    <property type="entry name" value="GP_PDE_dom"/>
</dbReference>
<reference evidence="10" key="1">
    <citation type="journal article" date="2014" name="Nat. Genet.">
        <title>A reference genome for common bean and genome-wide analysis of dual domestications.</title>
        <authorList>
            <person name="Schmutz J."/>
            <person name="McClean P.E."/>
            <person name="Mamidi S."/>
            <person name="Wu G.A."/>
            <person name="Cannon S.B."/>
            <person name="Grimwood J."/>
            <person name="Jenkins J."/>
            <person name="Shu S."/>
            <person name="Song Q."/>
            <person name="Chavarro C."/>
            <person name="Torres-Torres M."/>
            <person name="Geffroy V."/>
            <person name="Moghaddam S.M."/>
            <person name="Gao D."/>
            <person name="Abernathy B."/>
            <person name="Barry K."/>
            <person name="Blair M."/>
            <person name="Brick M.A."/>
            <person name="Chovatia M."/>
            <person name="Gepts P."/>
            <person name="Goodstein D.M."/>
            <person name="Gonzales M."/>
            <person name="Hellsten U."/>
            <person name="Hyten D.L."/>
            <person name="Jia G."/>
            <person name="Kelly J.D."/>
            <person name="Kudrna D."/>
            <person name="Lee R."/>
            <person name="Richard M.M."/>
            <person name="Miklas P.N."/>
            <person name="Osorno J.M."/>
            <person name="Rodrigues J."/>
            <person name="Thareau V."/>
            <person name="Urrea C.A."/>
            <person name="Wang M."/>
            <person name="Yu Y."/>
            <person name="Zhang M."/>
            <person name="Wing R.A."/>
            <person name="Cregan P.B."/>
            <person name="Rokhsar D.S."/>
            <person name="Jackson S.A."/>
        </authorList>
    </citation>
    <scope>NUCLEOTIDE SEQUENCE [LARGE SCALE GENOMIC DNA]</scope>
    <source>
        <strain evidence="10">cv. G19833</strain>
    </source>
</reference>
<keyword evidence="3" id="KW-0319">Glycerol metabolism</keyword>
<dbReference type="OMA" id="GFDYWAD"/>